<evidence type="ECO:0000313" key="2">
    <source>
        <dbReference type="EMBL" id="CAD5207956.1"/>
    </source>
</evidence>
<name>A0A1I7S6W4_BURXY</name>
<keyword evidence="1" id="KW-0812">Transmembrane</keyword>
<dbReference type="WBParaSite" id="BXY_0875300.1">
    <property type="protein sequence ID" value="BXY_0875300.1"/>
    <property type="gene ID" value="BXY_0875300"/>
</dbReference>
<sequence length="292" mass="33485">MKVYHYYLVSSVALSYLCDAMFSAIAFISLQPLPCLAFLGVMGPSISSHPLTAASTAVLIVSSRCAAIIIQCIYRILQAVRPQMMSYPLFYRFFHDHFVITYFLILLMVYACIWGPMLLTFPDQDVQKQLLLESVPIMADVYERFPHIQCVTYGTDVGTSLWIPLILAIIVPIFVAGMVYGVYKQVRKNKHLQKTNHLHRMLLRSLIVQILVLTLFICLPAYTLLLLPSFGVHGAPRLSVYCVTFYFMETNVECLMLLWFVRPYREQCRHILRFGWRRKGVSLTTVITSAYS</sequence>
<feature type="transmembrane region" description="Helical" evidence="1">
    <location>
        <begin position="203"/>
        <end position="226"/>
    </location>
</feature>
<dbReference type="Proteomes" id="UP000659654">
    <property type="component" value="Unassembled WGS sequence"/>
</dbReference>
<keyword evidence="5" id="KW-1185">Reference proteome</keyword>
<evidence type="ECO:0000256" key="1">
    <source>
        <dbReference type="SAM" id="Phobius"/>
    </source>
</evidence>
<keyword evidence="1" id="KW-1133">Transmembrane helix</keyword>
<protein>
    <submittedName>
        <fullName evidence="2">(pine wood nematode) hypothetical protein</fullName>
    </submittedName>
</protein>
<dbReference type="EMBL" id="CAJFCV020000001">
    <property type="protein sequence ID" value="CAG9079679.1"/>
    <property type="molecule type" value="Genomic_DNA"/>
</dbReference>
<reference evidence="6" key="1">
    <citation type="submission" date="2016-11" db="UniProtKB">
        <authorList>
            <consortium name="WormBaseParasite"/>
        </authorList>
    </citation>
    <scope>IDENTIFICATION</scope>
</reference>
<dbReference type="Pfam" id="PF10318">
    <property type="entry name" value="7TM_GPCR_Srh"/>
    <property type="match status" value="1"/>
</dbReference>
<gene>
    <name evidence="2" type="ORF">BXYJ_LOCUS192</name>
</gene>
<feature type="transmembrane region" description="Helical" evidence="1">
    <location>
        <begin position="50"/>
        <end position="77"/>
    </location>
</feature>
<dbReference type="InterPro" id="IPR019422">
    <property type="entry name" value="7TM_GPCR_serpentine_rcpt_Srh"/>
</dbReference>
<evidence type="ECO:0000313" key="6">
    <source>
        <dbReference type="WBParaSite" id="BXY_0875300.1"/>
    </source>
</evidence>
<dbReference type="Proteomes" id="UP000095284">
    <property type="component" value="Unplaced"/>
</dbReference>
<keyword evidence="1" id="KW-0472">Membrane</keyword>
<reference evidence="3" key="2">
    <citation type="submission" date="2020-08" db="EMBL/GenBank/DDBJ databases">
        <authorList>
            <person name="Kikuchi T."/>
        </authorList>
    </citation>
    <scope>NUCLEOTIDE SEQUENCE</scope>
    <source>
        <strain evidence="2">Ka4C1</strain>
    </source>
</reference>
<accession>A0A1I7S6W4</accession>
<dbReference type="EMBL" id="CAJFDI010000001">
    <property type="protein sequence ID" value="CAD5207956.1"/>
    <property type="molecule type" value="Genomic_DNA"/>
</dbReference>
<feature type="transmembrane region" description="Helical" evidence="1">
    <location>
        <begin position="7"/>
        <end position="30"/>
    </location>
</feature>
<organism evidence="4 6">
    <name type="scientific">Bursaphelenchus xylophilus</name>
    <name type="common">Pinewood nematode worm</name>
    <name type="synonym">Aphelenchoides xylophilus</name>
    <dbReference type="NCBI Taxonomy" id="6326"/>
    <lineage>
        <taxon>Eukaryota</taxon>
        <taxon>Metazoa</taxon>
        <taxon>Ecdysozoa</taxon>
        <taxon>Nematoda</taxon>
        <taxon>Chromadorea</taxon>
        <taxon>Rhabditida</taxon>
        <taxon>Tylenchina</taxon>
        <taxon>Tylenchomorpha</taxon>
        <taxon>Aphelenchoidea</taxon>
        <taxon>Aphelenchoididae</taxon>
        <taxon>Bursaphelenchus</taxon>
    </lineage>
</organism>
<feature type="transmembrane region" description="Helical" evidence="1">
    <location>
        <begin position="98"/>
        <end position="121"/>
    </location>
</feature>
<feature type="transmembrane region" description="Helical" evidence="1">
    <location>
        <begin position="161"/>
        <end position="183"/>
    </location>
</feature>
<evidence type="ECO:0000313" key="3">
    <source>
        <dbReference type="EMBL" id="CAG9079679.1"/>
    </source>
</evidence>
<evidence type="ECO:0000313" key="5">
    <source>
        <dbReference type="Proteomes" id="UP000659654"/>
    </source>
</evidence>
<dbReference type="Proteomes" id="UP000582659">
    <property type="component" value="Unassembled WGS sequence"/>
</dbReference>
<dbReference type="AlphaFoldDB" id="A0A1I7S6W4"/>
<feature type="transmembrane region" description="Helical" evidence="1">
    <location>
        <begin position="238"/>
        <end position="261"/>
    </location>
</feature>
<proteinExistence type="predicted"/>
<evidence type="ECO:0000313" key="4">
    <source>
        <dbReference type="Proteomes" id="UP000095284"/>
    </source>
</evidence>